<evidence type="ECO:0000256" key="1">
    <source>
        <dbReference type="ARBA" id="ARBA00005384"/>
    </source>
</evidence>
<dbReference type="RefSeq" id="WP_265688838.1">
    <property type="nucleotide sequence ID" value="NZ_JAKRRX010000138.1"/>
</dbReference>
<dbReference type="PANTHER" id="PTHR46577">
    <property type="entry name" value="HTH-TYPE TRANSCRIPTIONAL REGULATORY PROTEIN GABR"/>
    <property type="match status" value="1"/>
</dbReference>
<evidence type="ECO:0000256" key="2">
    <source>
        <dbReference type="ARBA" id="ARBA00022576"/>
    </source>
</evidence>
<dbReference type="SUPFAM" id="SSF53383">
    <property type="entry name" value="PLP-dependent transferases"/>
    <property type="match status" value="1"/>
</dbReference>
<reference evidence="9" key="1">
    <citation type="submission" date="2022-02" db="EMBL/GenBank/DDBJ databases">
        <title>Vibrio sp. nov., a new bacterium isolated from Bohai sea, China.</title>
        <authorList>
            <person name="Yuan Y."/>
        </authorList>
    </citation>
    <scope>NUCLEOTIDE SEQUENCE</scope>
    <source>
        <strain evidence="9">DBSS07</strain>
    </source>
</reference>
<dbReference type="InterPro" id="IPR036388">
    <property type="entry name" value="WH-like_DNA-bd_sf"/>
</dbReference>
<dbReference type="InterPro" id="IPR015421">
    <property type="entry name" value="PyrdxlP-dep_Trfase_major"/>
</dbReference>
<dbReference type="SMART" id="SM00345">
    <property type="entry name" value="HTH_GNTR"/>
    <property type="match status" value="1"/>
</dbReference>
<name>A0A9X3CH34_9VIBR</name>
<dbReference type="Gene3D" id="1.10.10.10">
    <property type="entry name" value="Winged helix-like DNA-binding domain superfamily/Winged helix DNA-binding domain"/>
    <property type="match status" value="1"/>
</dbReference>
<comment type="caution">
    <text evidence="9">The sequence shown here is derived from an EMBL/GenBank/DDBJ whole genome shotgun (WGS) entry which is preliminary data.</text>
</comment>
<dbReference type="InterPro" id="IPR015422">
    <property type="entry name" value="PyrdxlP-dep_Trfase_small"/>
</dbReference>
<proteinExistence type="inferred from homology"/>
<dbReference type="CDD" id="cd07377">
    <property type="entry name" value="WHTH_GntR"/>
    <property type="match status" value="1"/>
</dbReference>
<dbReference type="EMBL" id="JAKRRX010000138">
    <property type="protein sequence ID" value="MCW8335747.1"/>
    <property type="molecule type" value="Genomic_DNA"/>
</dbReference>
<protein>
    <submittedName>
        <fullName evidence="9">PLP-dependent aminotransferase family protein</fullName>
    </submittedName>
</protein>
<evidence type="ECO:0000256" key="5">
    <source>
        <dbReference type="ARBA" id="ARBA00023015"/>
    </source>
</evidence>
<dbReference type="GO" id="GO:0003677">
    <property type="term" value="F:DNA binding"/>
    <property type="evidence" value="ECO:0007669"/>
    <property type="project" value="UniProtKB-KW"/>
</dbReference>
<evidence type="ECO:0000256" key="3">
    <source>
        <dbReference type="ARBA" id="ARBA00022679"/>
    </source>
</evidence>
<keyword evidence="6" id="KW-0238">DNA-binding</keyword>
<dbReference type="InterPro" id="IPR015424">
    <property type="entry name" value="PyrdxlP-dep_Trfase"/>
</dbReference>
<dbReference type="GO" id="GO:0008483">
    <property type="term" value="F:transaminase activity"/>
    <property type="evidence" value="ECO:0007669"/>
    <property type="project" value="UniProtKB-KW"/>
</dbReference>
<dbReference type="GO" id="GO:0003700">
    <property type="term" value="F:DNA-binding transcription factor activity"/>
    <property type="evidence" value="ECO:0007669"/>
    <property type="project" value="InterPro"/>
</dbReference>
<keyword evidence="10" id="KW-1185">Reference proteome</keyword>
<dbReference type="Gene3D" id="3.90.1150.10">
    <property type="entry name" value="Aspartate Aminotransferase, domain 1"/>
    <property type="match status" value="1"/>
</dbReference>
<evidence type="ECO:0000313" key="10">
    <source>
        <dbReference type="Proteomes" id="UP001155586"/>
    </source>
</evidence>
<evidence type="ECO:0000256" key="6">
    <source>
        <dbReference type="ARBA" id="ARBA00023125"/>
    </source>
</evidence>
<dbReference type="PROSITE" id="PS50949">
    <property type="entry name" value="HTH_GNTR"/>
    <property type="match status" value="1"/>
</dbReference>
<keyword evidence="5" id="KW-0805">Transcription regulation</keyword>
<dbReference type="InterPro" id="IPR036390">
    <property type="entry name" value="WH_DNA-bd_sf"/>
</dbReference>
<gene>
    <name evidence="9" type="ORF">MD483_18205</name>
</gene>
<dbReference type="GO" id="GO:0030170">
    <property type="term" value="F:pyridoxal phosphate binding"/>
    <property type="evidence" value="ECO:0007669"/>
    <property type="project" value="InterPro"/>
</dbReference>
<dbReference type="InterPro" id="IPR000524">
    <property type="entry name" value="Tscrpt_reg_HTH_GntR"/>
</dbReference>
<dbReference type="Pfam" id="PF00155">
    <property type="entry name" value="Aminotran_1_2"/>
    <property type="match status" value="1"/>
</dbReference>
<dbReference type="InterPro" id="IPR051446">
    <property type="entry name" value="HTH_trans_reg/aminotransferase"/>
</dbReference>
<accession>A0A9X3CH34</accession>
<dbReference type="Proteomes" id="UP001155586">
    <property type="component" value="Unassembled WGS sequence"/>
</dbReference>
<dbReference type="SUPFAM" id="SSF46785">
    <property type="entry name" value="Winged helix' DNA-binding domain"/>
    <property type="match status" value="1"/>
</dbReference>
<dbReference type="Pfam" id="PF00392">
    <property type="entry name" value="GntR"/>
    <property type="match status" value="1"/>
</dbReference>
<evidence type="ECO:0000256" key="7">
    <source>
        <dbReference type="ARBA" id="ARBA00023163"/>
    </source>
</evidence>
<keyword evidence="2 9" id="KW-0032">Aminotransferase</keyword>
<keyword evidence="7" id="KW-0804">Transcription</keyword>
<dbReference type="CDD" id="cd00609">
    <property type="entry name" value="AAT_like"/>
    <property type="match status" value="1"/>
</dbReference>
<dbReference type="AlphaFoldDB" id="A0A9X3CH34"/>
<evidence type="ECO:0000313" key="9">
    <source>
        <dbReference type="EMBL" id="MCW8335747.1"/>
    </source>
</evidence>
<feature type="domain" description="HTH gntR-type" evidence="8">
    <location>
        <begin position="1"/>
        <end position="69"/>
    </location>
</feature>
<dbReference type="InterPro" id="IPR004839">
    <property type="entry name" value="Aminotransferase_I/II_large"/>
</dbReference>
<keyword evidence="4" id="KW-0663">Pyridoxal phosphate</keyword>
<dbReference type="FunFam" id="3.40.640.10:FF:000023">
    <property type="entry name" value="Transcriptional regulator, GntR family"/>
    <property type="match status" value="1"/>
</dbReference>
<keyword evidence="3" id="KW-0808">Transferase</keyword>
<organism evidence="9 10">
    <name type="scientific">Vibrio paucivorans</name>
    <dbReference type="NCBI Taxonomy" id="2829489"/>
    <lineage>
        <taxon>Bacteria</taxon>
        <taxon>Pseudomonadati</taxon>
        <taxon>Pseudomonadota</taxon>
        <taxon>Gammaproteobacteria</taxon>
        <taxon>Vibrionales</taxon>
        <taxon>Vibrionaceae</taxon>
        <taxon>Vibrio</taxon>
    </lineage>
</organism>
<dbReference type="PANTHER" id="PTHR46577:SF2">
    <property type="entry name" value="TRANSCRIPTIONAL REGULATORY PROTEIN"/>
    <property type="match status" value="1"/>
</dbReference>
<dbReference type="Gene3D" id="3.40.640.10">
    <property type="entry name" value="Type I PLP-dependent aspartate aminotransferase-like (Major domain)"/>
    <property type="match status" value="1"/>
</dbReference>
<evidence type="ECO:0000259" key="8">
    <source>
        <dbReference type="PROSITE" id="PS50949"/>
    </source>
</evidence>
<sequence>MSRYQQVAEQIKQQIIAQTWRAGEKIPSVRVNSRNFSVAPSTILQAYQLLESEGWVIAKPQAGYFVAPQLGREQLASKPAESKLIKINDELFEFLKSGSNKDVVPLGSAFPDPSLFPIQTLNRNLASAGRKMSANDLVSVMPPGDDSLRRCIAQRYQQQGISVSPQDIVVTSGALEALNISLQSVTKPGDTVVIESPAFYGALQAIERLNLRAIEVPVSPQSGLCLETLEHVLSTEAVAACWFMANFHNPTTYTQTDTQKTKITALAEQYQVPIIEDDVYGELYFETSKPKPLKAFDDVGNVLLCGSFSKSLCPGYRVGWVVSDKYNEHIQRLQLMSTLSGSAPIQNGIAHFLQHDSFDSHLRKLRKTLQERRDSMLALIHSCFPAGTKVSCPTGGYFLWLELAEHINARHVYECAVEQGATVAYGKLFSTSEHHQSCLRLNYSYPLDTRAKQVIEKMADLVRKSN</sequence>
<evidence type="ECO:0000256" key="4">
    <source>
        <dbReference type="ARBA" id="ARBA00022898"/>
    </source>
</evidence>
<comment type="similarity">
    <text evidence="1">In the C-terminal section; belongs to the class-I pyridoxal-phosphate-dependent aminotransferase family.</text>
</comment>